<gene>
    <name evidence="8" type="ORF">A3E44_00105</name>
</gene>
<evidence type="ECO:0000313" key="9">
    <source>
        <dbReference type="Proteomes" id="UP000178603"/>
    </source>
</evidence>
<keyword evidence="2" id="KW-0229">DNA integration</keyword>
<evidence type="ECO:0000256" key="3">
    <source>
        <dbReference type="ARBA" id="ARBA00023125"/>
    </source>
</evidence>
<dbReference type="InterPro" id="IPR004107">
    <property type="entry name" value="Integrase_SAM-like_N"/>
</dbReference>
<accession>A0A1F8ARQ5</accession>
<reference evidence="8 9" key="1">
    <citation type="journal article" date="2016" name="Nat. Commun.">
        <title>Thousands of microbial genomes shed light on interconnected biogeochemical processes in an aquifer system.</title>
        <authorList>
            <person name="Anantharaman K."/>
            <person name="Brown C.T."/>
            <person name="Hug L.A."/>
            <person name="Sharon I."/>
            <person name="Castelle C.J."/>
            <person name="Probst A.J."/>
            <person name="Thomas B.C."/>
            <person name="Singh A."/>
            <person name="Wilkins M.J."/>
            <person name="Karaoz U."/>
            <person name="Brodie E.L."/>
            <person name="Williams K.H."/>
            <person name="Hubbard S.S."/>
            <person name="Banfield J.F."/>
        </authorList>
    </citation>
    <scope>NUCLEOTIDE SEQUENCE [LARGE SCALE GENOMIC DNA]</scope>
</reference>
<dbReference type="PROSITE" id="PS51898">
    <property type="entry name" value="TYR_RECOMBINASE"/>
    <property type="match status" value="1"/>
</dbReference>
<name>A0A1F8ARQ5_9BACT</name>
<keyword evidence="4" id="KW-0233">DNA recombination</keyword>
<dbReference type="Pfam" id="PF00589">
    <property type="entry name" value="Phage_integrase"/>
    <property type="match status" value="1"/>
</dbReference>
<evidence type="ECO:0000259" key="6">
    <source>
        <dbReference type="PROSITE" id="PS51898"/>
    </source>
</evidence>
<sequence length="276" mass="31774">MKYKYPSQDPIRKLEQEMKLRGFSLRTRKAYLGYITKVLKYTNKSPKTINSVDIRNYLERLASQKKSNSTINTAYSALLFYFEKIMHRRFFINIPRTKHAIKLPVILSRRDIRKIIESISNSKHKILISLSYGAGLRVSEVINLKVKDIDLDELTIHIKNAKGAKDRITIVPAKIKTDIQNLITGKKADNIVFESEQGGKLTTRTAQKVFSYALKKAYIKKPATFHSLRHSFATHLLENGTDVRYVQELLGHANIRTTQIYTKVTNPKLKNIKSPL</sequence>
<dbReference type="PANTHER" id="PTHR30349">
    <property type="entry name" value="PHAGE INTEGRASE-RELATED"/>
    <property type="match status" value="1"/>
</dbReference>
<dbReference type="InterPro" id="IPR050090">
    <property type="entry name" value="Tyrosine_recombinase_XerCD"/>
</dbReference>
<dbReference type="Proteomes" id="UP000178603">
    <property type="component" value="Unassembled WGS sequence"/>
</dbReference>
<comment type="similarity">
    <text evidence="1">Belongs to the 'phage' integrase family.</text>
</comment>
<feature type="domain" description="Tyr recombinase" evidence="6">
    <location>
        <begin position="102"/>
        <end position="274"/>
    </location>
</feature>
<dbReference type="Gene3D" id="1.10.443.10">
    <property type="entry name" value="Intergrase catalytic core"/>
    <property type="match status" value="1"/>
</dbReference>
<dbReference type="Pfam" id="PF13495">
    <property type="entry name" value="Phage_int_SAM_4"/>
    <property type="match status" value="1"/>
</dbReference>
<dbReference type="PROSITE" id="PS51900">
    <property type="entry name" value="CB"/>
    <property type="match status" value="1"/>
</dbReference>
<dbReference type="Gene3D" id="1.10.150.130">
    <property type="match status" value="1"/>
</dbReference>
<evidence type="ECO:0000313" key="8">
    <source>
        <dbReference type="EMBL" id="OGM54452.1"/>
    </source>
</evidence>
<dbReference type="InterPro" id="IPR002104">
    <property type="entry name" value="Integrase_catalytic"/>
</dbReference>
<dbReference type="InterPro" id="IPR013762">
    <property type="entry name" value="Integrase-like_cat_sf"/>
</dbReference>
<dbReference type="InterPro" id="IPR010998">
    <property type="entry name" value="Integrase_recombinase_N"/>
</dbReference>
<dbReference type="EMBL" id="MGGW01000014">
    <property type="protein sequence ID" value="OGM54452.1"/>
    <property type="molecule type" value="Genomic_DNA"/>
</dbReference>
<dbReference type="GO" id="GO:0003677">
    <property type="term" value="F:DNA binding"/>
    <property type="evidence" value="ECO:0007669"/>
    <property type="project" value="UniProtKB-UniRule"/>
</dbReference>
<dbReference type="PANTHER" id="PTHR30349:SF64">
    <property type="entry name" value="PROPHAGE INTEGRASE INTD-RELATED"/>
    <property type="match status" value="1"/>
</dbReference>
<evidence type="ECO:0008006" key="10">
    <source>
        <dbReference type="Google" id="ProtNLM"/>
    </source>
</evidence>
<dbReference type="AlphaFoldDB" id="A0A1F8ARQ5"/>
<feature type="domain" description="Core-binding (CB)" evidence="7">
    <location>
        <begin position="5"/>
        <end position="86"/>
    </location>
</feature>
<comment type="caution">
    <text evidence="8">The sequence shown here is derived from an EMBL/GenBank/DDBJ whole genome shotgun (WGS) entry which is preliminary data.</text>
</comment>
<proteinExistence type="inferred from homology"/>
<dbReference type="SUPFAM" id="SSF56349">
    <property type="entry name" value="DNA breaking-rejoining enzymes"/>
    <property type="match status" value="1"/>
</dbReference>
<keyword evidence="3 5" id="KW-0238">DNA-binding</keyword>
<evidence type="ECO:0000256" key="1">
    <source>
        <dbReference type="ARBA" id="ARBA00008857"/>
    </source>
</evidence>
<dbReference type="InterPro" id="IPR011010">
    <property type="entry name" value="DNA_brk_join_enz"/>
</dbReference>
<evidence type="ECO:0000256" key="4">
    <source>
        <dbReference type="ARBA" id="ARBA00023172"/>
    </source>
</evidence>
<evidence type="ECO:0000256" key="5">
    <source>
        <dbReference type="PROSITE-ProRule" id="PRU01248"/>
    </source>
</evidence>
<organism evidence="8 9">
    <name type="scientific">Candidatus Woesebacteria bacterium RIFCSPHIGHO2_12_FULL_41_24</name>
    <dbReference type="NCBI Taxonomy" id="1802510"/>
    <lineage>
        <taxon>Bacteria</taxon>
        <taxon>Candidatus Woeseibacteriota</taxon>
    </lineage>
</organism>
<protein>
    <recommendedName>
        <fullName evidence="10">Integrase</fullName>
    </recommendedName>
</protein>
<dbReference type="GO" id="GO:0015074">
    <property type="term" value="P:DNA integration"/>
    <property type="evidence" value="ECO:0007669"/>
    <property type="project" value="UniProtKB-KW"/>
</dbReference>
<evidence type="ECO:0000256" key="2">
    <source>
        <dbReference type="ARBA" id="ARBA00022908"/>
    </source>
</evidence>
<evidence type="ECO:0000259" key="7">
    <source>
        <dbReference type="PROSITE" id="PS51900"/>
    </source>
</evidence>
<dbReference type="GO" id="GO:0006310">
    <property type="term" value="P:DNA recombination"/>
    <property type="evidence" value="ECO:0007669"/>
    <property type="project" value="UniProtKB-KW"/>
</dbReference>
<dbReference type="InterPro" id="IPR044068">
    <property type="entry name" value="CB"/>
</dbReference>